<organism evidence="1 2">
    <name type="scientific">Vibrio proteolyticus NBRC 13287</name>
    <dbReference type="NCBI Taxonomy" id="1219065"/>
    <lineage>
        <taxon>Bacteria</taxon>
        <taxon>Pseudomonadati</taxon>
        <taxon>Pseudomonadota</taxon>
        <taxon>Gammaproteobacteria</taxon>
        <taxon>Vibrionales</taxon>
        <taxon>Vibrionaceae</taxon>
        <taxon>Vibrio</taxon>
    </lineage>
</organism>
<dbReference type="STRING" id="1219065.VPR01S_01_04990"/>
<dbReference type="AlphaFoldDB" id="U2ZWA8"/>
<accession>U2ZWA8</accession>
<dbReference type="Proteomes" id="UP000016570">
    <property type="component" value="Unassembled WGS sequence"/>
</dbReference>
<dbReference type="PROSITE" id="PS51257">
    <property type="entry name" value="PROKAR_LIPOPROTEIN"/>
    <property type="match status" value="1"/>
</dbReference>
<evidence type="ECO:0000313" key="1">
    <source>
        <dbReference type="EMBL" id="GAD65725.1"/>
    </source>
</evidence>
<keyword evidence="2" id="KW-1185">Reference proteome</keyword>
<dbReference type="EMBL" id="BATJ01000001">
    <property type="protein sequence ID" value="GAD65725.1"/>
    <property type="molecule type" value="Genomic_DNA"/>
</dbReference>
<reference evidence="1 2" key="1">
    <citation type="submission" date="2013-09" db="EMBL/GenBank/DDBJ databases">
        <title>Whole genome shotgun sequence of Vibrio proteolyticus NBRC 13287.</title>
        <authorList>
            <person name="Isaki S."/>
            <person name="Hosoyama A."/>
            <person name="Numata M."/>
            <person name="Hashimoto M."/>
            <person name="Hosoyama Y."/>
            <person name="Tsuchikane K."/>
            <person name="Noguchi M."/>
            <person name="Hirakata S."/>
            <person name="Ichikawa N."/>
            <person name="Ohji S."/>
            <person name="Yamazoe A."/>
            <person name="Fujita N."/>
        </authorList>
    </citation>
    <scope>NUCLEOTIDE SEQUENCE [LARGE SCALE GENOMIC DNA]</scope>
    <source>
        <strain evidence="1 2">NBRC 13287</strain>
    </source>
</reference>
<gene>
    <name evidence="1" type="ORF">VPR01S_01_04990</name>
</gene>
<sequence length="72" mass="8430">MILKHVNGHNFMSISCIITEAKTSKNAYLTHNISWKYWLKIIHKGQILLRKLIWSIYSILGKSITLEPYSIK</sequence>
<name>U2ZWA8_VIBPR</name>
<comment type="caution">
    <text evidence="1">The sequence shown here is derived from an EMBL/GenBank/DDBJ whole genome shotgun (WGS) entry which is preliminary data.</text>
</comment>
<protein>
    <submittedName>
        <fullName evidence="1">Uncharacterized protein</fullName>
    </submittedName>
</protein>
<proteinExistence type="predicted"/>
<evidence type="ECO:0000313" key="2">
    <source>
        <dbReference type="Proteomes" id="UP000016570"/>
    </source>
</evidence>